<dbReference type="Proteomes" id="UP001500837">
    <property type="component" value="Unassembled WGS sequence"/>
</dbReference>
<evidence type="ECO:0000256" key="1">
    <source>
        <dbReference type="SAM" id="Phobius"/>
    </source>
</evidence>
<dbReference type="PROSITE" id="PS51257">
    <property type="entry name" value="PROKAR_LIPOPROTEIN"/>
    <property type="match status" value="1"/>
</dbReference>
<keyword evidence="1" id="KW-1133">Transmembrane helix</keyword>
<dbReference type="InterPro" id="IPR043826">
    <property type="entry name" value="DUF5803"/>
</dbReference>
<proteinExistence type="predicted"/>
<dbReference type="AlphaFoldDB" id="A0AAV3S623"/>
<gene>
    <name evidence="2" type="ORF">GCM10009066_12630</name>
</gene>
<comment type="caution">
    <text evidence="2">The sequence shown here is derived from an EMBL/GenBank/DDBJ whole genome shotgun (WGS) entry which is preliminary data.</text>
</comment>
<accession>A0AAV3S623</accession>
<protein>
    <submittedName>
        <fullName evidence="2">DUF5803 family protein</fullName>
    </submittedName>
</protein>
<feature type="transmembrane region" description="Helical" evidence="1">
    <location>
        <begin position="203"/>
        <end position="224"/>
    </location>
</feature>
<evidence type="ECO:0000313" key="3">
    <source>
        <dbReference type="Proteomes" id="UP001500837"/>
    </source>
</evidence>
<organism evidence="2 3">
    <name type="scientific">Halarchaeum salinum</name>
    <dbReference type="NCBI Taxonomy" id="489912"/>
    <lineage>
        <taxon>Archaea</taxon>
        <taxon>Methanobacteriati</taxon>
        <taxon>Methanobacteriota</taxon>
        <taxon>Stenosarchaea group</taxon>
        <taxon>Halobacteria</taxon>
        <taxon>Halobacteriales</taxon>
        <taxon>Halobacteriaceae</taxon>
    </lineage>
</organism>
<dbReference type="Pfam" id="PF19119">
    <property type="entry name" value="DUF5803"/>
    <property type="match status" value="1"/>
</dbReference>
<reference evidence="2 3" key="1">
    <citation type="journal article" date="2019" name="Int. J. Syst. Evol. Microbiol.">
        <title>The Global Catalogue of Microorganisms (GCM) 10K type strain sequencing project: providing services to taxonomists for standard genome sequencing and annotation.</title>
        <authorList>
            <consortium name="The Broad Institute Genomics Platform"/>
            <consortium name="The Broad Institute Genome Sequencing Center for Infectious Disease"/>
            <person name="Wu L."/>
            <person name="Ma J."/>
        </authorList>
    </citation>
    <scope>NUCLEOTIDE SEQUENCE [LARGE SCALE GENOMIC DNA]</scope>
    <source>
        <strain evidence="2 3">JCM 16330</strain>
    </source>
</reference>
<name>A0AAV3S623_9EURY</name>
<sequence>MRRRWLLVLAAVGLLAVSAGCLGTSTVSDQQLNQNATYQWNATETQNASVVVNATGGQYQAVLNVTGTNQSEMRFSQSSQFTGESPIPVRAIQFRYPNGTIVNATAIPVSQSRDAVTVTPPADRGKFAYTAPMGDRSLTVPVVLPGRSHEVILPTGMRVRIPVFGSVSPGGYERTIVDDRVHVHWDVVNANSLSLQFFLMRDVYLFAGLLALGGLVAIAGVVYYRRQIRRLERDREESGLDVHDE</sequence>
<dbReference type="EMBL" id="BAAABL010000042">
    <property type="protein sequence ID" value="GAA0299934.1"/>
    <property type="molecule type" value="Genomic_DNA"/>
</dbReference>
<keyword evidence="3" id="KW-1185">Reference proteome</keyword>
<keyword evidence="1" id="KW-0472">Membrane</keyword>
<evidence type="ECO:0000313" key="2">
    <source>
        <dbReference type="EMBL" id="GAA0299934.1"/>
    </source>
</evidence>
<dbReference type="RefSeq" id="WP_211311257.1">
    <property type="nucleotide sequence ID" value="NZ_BAAABL010000042.1"/>
</dbReference>
<keyword evidence="1" id="KW-0812">Transmembrane</keyword>